<sequence length="99" mass="11222">MTAQSPQLLDALIRHDRVKALMLIDEKGTPLATRGQAHAMRSGADEATVLTNLNQPRSRECVYIKRHGHHYFLIVIFEENVDFETLKRDIDATITAHQA</sequence>
<name>A0A328C209_9DELT</name>
<proteinExistence type="predicted"/>
<evidence type="ECO:0008006" key="3">
    <source>
        <dbReference type="Google" id="ProtNLM"/>
    </source>
</evidence>
<comment type="caution">
    <text evidence="1">The sequence shown here is derived from an EMBL/GenBank/DDBJ whole genome shotgun (WGS) entry which is preliminary data.</text>
</comment>
<keyword evidence="2" id="KW-1185">Reference proteome</keyword>
<accession>A0A328C209</accession>
<dbReference type="OrthoDB" id="5514575at2"/>
<dbReference type="Proteomes" id="UP000249169">
    <property type="component" value="Unassembled WGS sequence"/>
</dbReference>
<protein>
    <recommendedName>
        <fullName evidence="3">Roadblock/LAMTOR2 domain-containing protein</fullName>
    </recommendedName>
</protein>
<evidence type="ECO:0000313" key="2">
    <source>
        <dbReference type="Proteomes" id="UP000249169"/>
    </source>
</evidence>
<dbReference type="RefSeq" id="WP_111731059.1">
    <property type="nucleotide sequence ID" value="NZ_QHKO01000010.1"/>
</dbReference>
<dbReference type="EMBL" id="QHKO01000010">
    <property type="protein sequence ID" value="RAL20463.1"/>
    <property type="molecule type" value="Genomic_DNA"/>
</dbReference>
<evidence type="ECO:0000313" key="1">
    <source>
        <dbReference type="EMBL" id="RAL20463.1"/>
    </source>
</evidence>
<dbReference type="AlphaFoldDB" id="A0A328C209"/>
<organism evidence="1 2">
    <name type="scientific">Lujinxingia litoralis</name>
    <dbReference type="NCBI Taxonomy" id="2211119"/>
    <lineage>
        <taxon>Bacteria</taxon>
        <taxon>Deltaproteobacteria</taxon>
        <taxon>Bradymonadales</taxon>
        <taxon>Lujinxingiaceae</taxon>
        <taxon>Lujinxingia</taxon>
    </lineage>
</organism>
<reference evidence="1 2" key="1">
    <citation type="submission" date="2018-05" db="EMBL/GenBank/DDBJ databases">
        <title>Lujinxingia marina gen. nov. sp. nov., a new facultative anaerobic member of the class Deltaproteobacteria, and proposal of Lujinxingaceae fam. nov.</title>
        <authorList>
            <person name="Li C.-M."/>
        </authorList>
    </citation>
    <scope>NUCLEOTIDE SEQUENCE [LARGE SCALE GENOMIC DNA]</scope>
    <source>
        <strain evidence="1 2">B210</strain>
    </source>
</reference>
<gene>
    <name evidence="1" type="ORF">DL240_16800</name>
</gene>